<keyword evidence="2" id="KW-1185">Reference proteome</keyword>
<protein>
    <submittedName>
        <fullName evidence="1">Uncharacterized protein</fullName>
    </submittedName>
</protein>
<proteinExistence type="predicted"/>
<evidence type="ECO:0000313" key="2">
    <source>
        <dbReference type="Proteomes" id="UP001281761"/>
    </source>
</evidence>
<gene>
    <name evidence="1" type="ORF">BLNAU_10654</name>
</gene>
<dbReference type="EMBL" id="JARBJD010000079">
    <property type="protein sequence ID" value="KAK2954322.1"/>
    <property type="molecule type" value="Genomic_DNA"/>
</dbReference>
<evidence type="ECO:0000313" key="1">
    <source>
        <dbReference type="EMBL" id="KAK2954322.1"/>
    </source>
</evidence>
<dbReference type="Proteomes" id="UP001281761">
    <property type="component" value="Unassembled WGS sequence"/>
</dbReference>
<accession>A0ABQ9XPH2</accession>
<sequence length="103" mass="10364">MIEVPMREGQKLKISETVSHPSLISSCSSKGDVGALDVALVSSGTLTISDTSFVSCSATGNGGALFVSLSASTSPSTSFPSLIFGSGSDCNNGILGSKVFVQN</sequence>
<organism evidence="1 2">
    <name type="scientific">Blattamonas nauphoetae</name>
    <dbReference type="NCBI Taxonomy" id="2049346"/>
    <lineage>
        <taxon>Eukaryota</taxon>
        <taxon>Metamonada</taxon>
        <taxon>Preaxostyla</taxon>
        <taxon>Oxymonadida</taxon>
        <taxon>Blattamonas</taxon>
    </lineage>
</organism>
<dbReference type="PROSITE" id="PS51257">
    <property type="entry name" value="PROKAR_LIPOPROTEIN"/>
    <property type="match status" value="1"/>
</dbReference>
<comment type="caution">
    <text evidence="1">The sequence shown here is derived from an EMBL/GenBank/DDBJ whole genome shotgun (WGS) entry which is preliminary data.</text>
</comment>
<reference evidence="1 2" key="1">
    <citation type="journal article" date="2022" name="bioRxiv">
        <title>Genomics of Preaxostyla Flagellates Illuminates Evolutionary Transitions and the Path Towards Mitochondrial Loss.</title>
        <authorList>
            <person name="Novak L.V.F."/>
            <person name="Treitli S.C."/>
            <person name="Pyrih J."/>
            <person name="Halakuc P."/>
            <person name="Pipaliya S.V."/>
            <person name="Vacek V."/>
            <person name="Brzon O."/>
            <person name="Soukal P."/>
            <person name="Eme L."/>
            <person name="Dacks J.B."/>
            <person name="Karnkowska A."/>
            <person name="Elias M."/>
            <person name="Hampl V."/>
        </authorList>
    </citation>
    <scope>NUCLEOTIDE SEQUENCE [LARGE SCALE GENOMIC DNA]</scope>
    <source>
        <strain evidence="1">NAU3</strain>
        <tissue evidence="1">Gut</tissue>
    </source>
</reference>
<name>A0ABQ9XPH2_9EUKA</name>